<proteinExistence type="inferred from homology"/>
<evidence type="ECO:0000313" key="8">
    <source>
        <dbReference type="Proteomes" id="UP000014977"/>
    </source>
</evidence>
<evidence type="ECO:0000256" key="2">
    <source>
        <dbReference type="ARBA" id="ARBA00061115"/>
    </source>
</evidence>
<protein>
    <recommendedName>
        <fullName evidence="4">Nucleoside triphosphate pyrophosphohydrolase</fullName>
        <ecNumber evidence="3">3.6.1.8</ecNumber>
    </recommendedName>
</protein>
<dbReference type="AlphaFoldDB" id="S7TQF1"/>
<dbReference type="NCBIfam" id="NF007113">
    <property type="entry name" value="PRK09562.1"/>
    <property type="match status" value="1"/>
</dbReference>
<dbReference type="GO" id="GO:0046047">
    <property type="term" value="P:TTP catabolic process"/>
    <property type="evidence" value="ECO:0007669"/>
    <property type="project" value="TreeGrafter"/>
</dbReference>
<dbReference type="SUPFAM" id="SSF101386">
    <property type="entry name" value="all-alpha NTP pyrophosphatases"/>
    <property type="match status" value="2"/>
</dbReference>
<dbReference type="CDD" id="cd11528">
    <property type="entry name" value="NTP-PPase_MazG_Nterm"/>
    <property type="match status" value="1"/>
</dbReference>
<dbReference type="GO" id="GO:0046061">
    <property type="term" value="P:dATP catabolic process"/>
    <property type="evidence" value="ECO:0007669"/>
    <property type="project" value="TreeGrafter"/>
</dbReference>
<dbReference type="FunFam" id="1.10.287.1080:FF:000001">
    <property type="entry name" value="Nucleoside triphosphate pyrophosphohydrolase"/>
    <property type="match status" value="1"/>
</dbReference>
<dbReference type="Pfam" id="PF03819">
    <property type="entry name" value="MazG"/>
    <property type="match status" value="2"/>
</dbReference>
<evidence type="ECO:0000256" key="4">
    <source>
        <dbReference type="ARBA" id="ARBA00074799"/>
    </source>
</evidence>
<dbReference type="RefSeq" id="WP_020876952.1">
    <property type="nucleotide sequence ID" value="NZ_ATHJ01000094.1"/>
</dbReference>
<comment type="caution">
    <text evidence="7">The sequence shown here is derived from an EMBL/GenBank/DDBJ whole genome shotgun (WGS) entry which is preliminary data.</text>
</comment>
<comment type="catalytic activity">
    <reaction evidence="1">
        <text>ATP + H2O = AMP + diphosphate + H(+)</text>
        <dbReference type="Rhea" id="RHEA:14245"/>
        <dbReference type="ChEBI" id="CHEBI:15377"/>
        <dbReference type="ChEBI" id="CHEBI:15378"/>
        <dbReference type="ChEBI" id="CHEBI:30616"/>
        <dbReference type="ChEBI" id="CHEBI:33019"/>
        <dbReference type="ChEBI" id="CHEBI:456215"/>
        <dbReference type="EC" id="3.6.1.8"/>
    </reaction>
</comment>
<dbReference type="InterPro" id="IPR011551">
    <property type="entry name" value="NTP_PyrPHydrolase_MazG"/>
</dbReference>
<evidence type="ECO:0000256" key="1">
    <source>
        <dbReference type="ARBA" id="ARBA00052141"/>
    </source>
</evidence>
<dbReference type="PANTHER" id="PTHR30522">
    <property type="entry name" value="NUCLEOSIDE TRIPHOSPHATE PYROPHOSPHOHYDROLASE"/>
    <property type="match status" value="1"/>
</dbReference>
<dbReference type="GO" id="GO:0006950">
    <property type="term" value="P:response to stress"/>
    <property type="evidence" value="ECO:0007669"/>
    <property type="project" value="UniProtKB-ARBA"/>
</dbReference>
<dbReference type="GO" id="GO:0006203">
    <property type="term" value="P:dGTP catabolic process"/>
    <property type="evidence" value="ECO:0007669"/>
    <property type="project" value="TreeGrafter"/>
</dbReference>
<dbReference type="InterPro" id="IPR004518">
    <property type="entry name" value="MazG-like_dom"/>
</dbReference>
<comment type="similarity">
    <text evidence="2">Belongs to the nucleoside triphosphate pyrophosphohydrolase family.</text>
</comment>
<dbReference type="NCBIfam" id="TIGR00444">
    <property type="entry name" value="mazG"/>
    <property type="match status" value="1"/>
</dbReference>
<dbReference type="GO" id="GO:0046081">
    <property type="term" value="P:dUTP catabolic process"/>
    <property type="evidence" value="ECO:0007669"/>
    <property type="project" value="TreeGrafter"/>
</dbReference>
<evidence type="ECO:0000256" key="3">
    <source>
        <dbReference type="ARBA" id="ARBA00066372"/>
    </source>
</evidence>
<feature type="compositionally biased region" description="Basic and acidic residues" evidence="5">
    <location>
        <begin position="241"/>
        <end position="258"/>
    </location>
</feature>
<feature type="domain" description="NTP pyrophosphohydrolase MazG-like" evidence="6">
    <location>
        <begin position="28"/>
        <end position="101"/>
    </location>
</feature>
<name>S7TQF1_DESML</name>
<evidence type="ECO:0000313" key="7">
    <source>
        <dbReference type="EMBL" id="EPR38880.1"/>
    </source>
</evidence>
<gene>
    <name evidence="7" type="ORF">dsmv_0290</name>
</gene>
<dbReference type="Gene3D" id="1.10.287.1080">
    <property type="entry name" value="MazG-like"/>
    <property type="match status" value="2"/>
</dbReference>
<dbReference type="GO" id="GO:0047693">
    <property type="term" value="F:ATP diphosphatase activity"/>
    <property type="evidence" value="ECO:0007669"/>
    <property type="project" value="UniProtKB-EC"/>
</dbReference>
<evidence type="ECO:0000256" key="5">
    <source>
        <dbReference type="SAM" id="MobiDB-lite"/>
    </source>
</evidence>
<sequence>MDQNPIKRLDGIIASLRSENGCPWDRKQTPESIAVYLIEEAHELLAAIESGNTEDICEELGDVLFQVLFIAKFFEEKGLFDIEAAARKSAEKMIRRHPHVFGDVTITETEAVRRQWHEIKKQEKNGRSGSVLDSVPRNMPALMRAYRISERAARTGFDWDDMGGVMDKVEEEWSELKAEIGKNGVEPSRSEQRREQIALEFGDVLFTLVNVARFARIHPESALVSATQKFERRFHHLEQTAEATGRDIDAVPRQEKEQLWNQAKKIPPKDGPQS</sequence>
<dbReference type="PANTHER" id="PTHR30522:SF0">
    <property type="entry name" value="NUCLEOSIDE TRIPHOSPHATE PYROPHOSPHOHYDROLASE"/>
    <property type="match status" value="1"/>
</dbReference>
<organism evidence="7 8">
    <name type="scientific">Desulfococcus multivorans DSM 2059</name>
    <dbReference type="NCBI Taxonomy" id="1121405"/>
    <lineage>
        <taxon>Bacteria</taxon>
        <taxon>Pseudomonadati</taxon>
        <taxon>Thermodesulfobacteriota</taxon>
        <taxon>Desulfobacteria</taxon>
        <taxon>Desulfobacterales</taxon>
        <taxon>Desulfococcaceae</taxon>
        <taxon>Desulfococcus</taxon>
    </lineage>
</organism>
<dbReference type="EMBL" id="ATHJ01000094">
    <property type="protein sequence ID" value="EPR38880.1"/>
    <property type="molecule type" value="Genomic_DNA"/>
</dbReference>
<dbReference type="FunFam" id="1.10.287.1080:FF:000003">
    <property type="entry name" value="Nucleoside triphosphate pyrophosphohydrolase"/>
    <property type="match status" value="1"/>
</dbReference>
<dbReference type="GO" id="GO:0046076">
    <property type="term" value="P:dTTP catabolic process"/>
    <property type="evidence" value="ECO:0007669"/>
    <property type="project" value="TreeGrafter"/>
</dbReference>
<dbReference type="InterPro" id="IPR048015">
    <property type="entry name" value="NTP-PPase_MazG-like_N"/>
</dbReference>
<accession>S7TQF1</accession>
<dbReference type="eggNOG" id="COG3956">
    <property type="taxonomic scope" value="Bacteria"/>
</dbReference>
<dbReference type="Proteomes" id="UP000014977">
    <property type="component" value="Unassembled WGS sequence"/>
</dbReference>
<dbReference type="PATRIC" id="fig|1121405.3.peg.2674"/>
<feature type="domain" description="NTP pyrophosphohydrolase MazG-like" evidence="6">
    <location>
        <begin position="167"/>
        <end position="236"/>
    </location>
</feature>
<dbReference type="InterPro" id="IPR048011">
    <property type="entry name" value="NTP-PPase_MazG-like_C"/>
</dbReference>
<evidence type="ECO:0000259" key="6">
    <source>
        <dbReference type="Pfam" id="PF03819"/>
    </source>
</evidence>
<dbReference type="STRING" id="897.B2D07_04945"/>
<dbReference type="CDD" id="cd11529">
    <property type="entry name" value="NTP-PPase_MazG_Cterm"/>
    <property type="match status" value="1"/>
</dbReference>
<keyword evidence="8" id="KW-1185">Reference proteome</keyword>
<dbReference type="GO" id="GO:0046052">
    <property type="term" value="P:UTP catabolic process"/>
    <property type="evidence" value="ECO:0007669"/>
    <property type="project" value="TreeGrafter"/>
</dbReference>
<dbReference type="EC" id="3.6.1.8" evidence="3"/>
<reference evidence="7 8" key="1">
    <citation type="journal article" date="2013" name="Genome Announc.">
        <title>Draft genome sequences for three mercury-methylating, sulfate-reducing bacteria.</title>
        <authorList>
            <person name="Brown S.D."/>
            <person name="Hurt R.A.Jr."/>
            <person name="Gilmour C.C."/>
            <person name="Elias D.A."/>
        </authorList>
    </citation>
    <scope>NUCLEOTIDE SEQUENCE [LARGE SCALE GENOMIC DNA]</scope>
    <source>
        <strain evidence="7 8">DSM 2059</strain>
    </source>
</reference>
<feature type="region of interest" description="Disordered" evidence="5">
    <location>
        <begin position="241"/>
        <end position="274"/>
    </location>
</feature>